<feature type="compositionally biased region" description="Polar residues" evidence="1">
    <location>
        <begin position="1"/>
        <end position="14"/>
    </location>
</feature>
<accession>A0AAN9USM2</accession>
<sequence length="632" mass="69514">MDTRTATTPRTSQGRPRDSDDGGIEDLVSQQLQSELDLEGRYYECSDIEEFFDYVASKLPPSRTSPGREPLHGAEVQRCVTAVCQERRQALLARKFLPYRDGNRESLDRAIDCWLEIEGRRSLQEAVSALTSSYRLAFGPEESTAEFLLSATCRSRTCKNQEHIVHKTSEIGKANSVVSMRLIQRIEALEPRPHGGGPSFGQFQARHGQQGPENNTQRIANPNTKAVDSSAFALKPNATRDPDEPSSRVASPNEPGSACPPTPCADPFVSMPNRVLGQQEVTTRKQRGEGAPRMLQARGGKDFDRSTPKKTSTGTQTTSEKSTSSTQTYGRSWDQKSHTPGNADTRNVDALDSDTEEAFLSPSARGSGTQPSPVPPIRRRATYHQHDDKTSARVGGPAVKTILFPAAHKKNLRKSNNNKRAASQKGWGDSSAHSSPSDVSVRGLRSNATAYPLPSSRSRTRATTDRSISPPKMMMPKDRYPSSRWSPGSAESKSSPHQQHRTTTGYAVESARDADHRPAPCTPTNIKIPRGNALLTAEHGSRGRRRNQAPAQQPLLTPCSDRKRKLRHVLDDDADDIVDLTISSDECKKSRSRRKELRNSGSTSFATAATFSLEQRLANLEKLVGLQDKNEI</sequence>
<gene>
    <name evidence="2" type="ORF">SLS62_005540</name>
</gene>
<evidence type="ECO:0000313" key="2">
    <source>
        <dbReference type="EMBL" id="KAK7752572.1"/>
    </source>
</evidence>
<feature type="region of interest" description="Disordered" evidence="1">
    <location>
        <begin position="1"/>
        <end position="25"/>
    </location>
</feature>
<protein>
    <submittedName>
        <fullName evidence="2">Uncharacterized protein</fullName>
    </submittedName>
</protein>
<keyword evidence="3" id="KW-1185">Reference proteome</keyword>
<dbReference type="EMBL" id="JAKJXP020000037">
    <property type="protein sequence ID" value="KAK7752572.1"/>
    <property type="molecule type" value="Genomic_DNA"/>
</dbReference>
<proteinExistence type="predicted"/>
<feature type="compositionally biased region" description="Polar residues" evidence="1">
    <location>
        <begin position="211"/>
        <end position="221"/>
    </location>
</feature>
<dbReference type="Proteomes" id="UP001320420">
    <property type="component" value="Unassembled WGS sequence"/>
</dbReference>
<feature type="compositionally biased region" description="Polar residues" evidence="1">
    <location>
        <begin position="483"/>
        <end position="505"/>
    </location>
</feature>
<reference evidence="2 3" key="1">
    <citation type="submission" date="2024-02" db="EMBL/GenBank/DDBJ databases">
        <title>De novo assembly and annotation of 12 fungi associated with fruit tree decline syndrome in Ontario, Canada.</title>
        <authorList>
            <person name="Sulman M."/>
            <person name="Ellouze W."/>
            <person name="Ilyukhin E."/>
        </authorList>
    </citation>
    <scope>NUCLEOTIDE SEQUENCE [LARGE SCALE GENOMIC DNA]</scope>
    <source>
        <strain evidence="2 3">M11/M66-122</strain>
    </source>
</reference>
<feature type="compositionally biased region" description="Low complexity" evidence="1">
    <location>
        <begin position="429"/>
        <end position="441"/>
    </location>
</feature>
<feature type="compositionally biased region" description="Low complexity" evidence="1">
    <location>
        <begin position="309"/>
        <end position="328"/>
    </location>
</feature>
<feature type="region of interest" description="Disordered" evidence="1">
    <location>
        <begin position="233"/>
        <end position="562"/>
    </location>
</feature>
<feature type="region of interest" description="Disordered" evidence="1">
    <location>
        <begin position="190"/>
        <end position="221"/>
    </location>
</feature>
<name>A0AAN9USM2_9PEZI</name>
<dbReference type="AlphaFoldDB" id="A0AAN9USM2"/>
<comment type="caution">
    <text evidence="2">The sequence shown here is derived from an EMBL/GenBank/DDBJ whole genome shotgun (WGS) entry which is preliminary data.</text>
</comment>
<organism evidence="2 3">
    <name type="scientific">Diatrype stigma</name>
    <dbReference type="NCBI Taxonomy" id="117547"/>
    <lineage>
        <taxon>Eukaryota</taxon>
        <taxon>Fungi</taxon>
        <taxon>Dikarya</taxon>
        <taxon>Ascomycota</taxon>
        <taxon>Pezizomycotina</taxon>
        <taxon>Sordariomycetes</taxon>
        <taxon>Xylariomycetidae</taxon>
        <taxon>Xylariales</taxon>
        <taxon>Diatrypaceae</taxon>
        <taxon>Diatrype</taxon>
    </lineage>
</organism>
<evidence type="ECO:0000256" key="1">
    <source>
        <dbReference type="SAM" id="MobiDB-lite"/>
    </source>
</evidence>
<feature type="compositionally biased region" description="Basic residues" evidence="1">
    <location>
        <begin position="407"/>
        <end position="417"/>
    </location>
</feature>
<evidence type="ECO:0000313" key="3">
    <source>
        <dbReference type="Proteomes" id="UP001320420"/>
    </source>
</evidence>